<organism evidence="2 3">
    <name type="scientific">Penicillium thymicola</name>
    <dbReference type="NCBI Taxonomy" id="293382"/>
    <lineage>
        <taxon>Eukaryota</taxon>
        <taxon>Fungi</taxon>
        <taxon>Dikarya</taxon>
        <taxon>Ascomycota</taxon>
        <taxon>Pezizomycotina</taxon>
        <taxon>Eurotiomycetes</taxon>
        <taxon>Eurotiomycetidae</taxon>
        <taxon>Eurotiales</taxon>
        <taxon>Aspergillaceae</taxon>
        <taxon>Penicillium</taxon>
    </lineage>
</organism>
<sequence>MSLWRLLLYERALLLLNPDNYAIQTDDQELPDDCKKQEHSFNDMNQIQQSALYHSTTTIYFTIMPA</sequence>
<dbReference type="Proteomes" id="UP001227192">
    <property type="component" value="Unassembled WGS sequence"/>
</dbReference>
<name>A0AAI9TK78_PENTH</name>
<accession>A0AAI9TK78</accession>
<comment type="caution">
    <text evidence="2">The sequence shown here is derived from an EMBL/GenBank/DDBJ whole genome shotgun (WGS) entry which is preliminary data.</text>
</comment>
<reference evidence="2" key="1">
    <citation type="submission" date="2015-06" db="EMBL/GenBank/DDBJ databases">
        <authorList>
            <person name="Nguyen H."/>
        </authorList>
    </citation>
    <scope>NUCLEOTIDE SEQUENCE</scope>
    <source>
        <strain evidence="2">DAOM 180753</strain>
    </source>
</reference>
<evidence type="ECO:0000313" key="3">
    <source>
        <dbReference type="Proteomes" id="UP001227192"/>
    </source>
</evidence>
<dbReference type="EMBL" id="LACB01000105">
    <property type="protein sequence ID" value="KAJ9488807.1"/>
    <property type="molecule type" value="Genomic_DNA"/>
</dbReference>
<protein>
    <submittedName>
        <fullName evidence="2">Uncharacterized protein</fullName>
    </submittedName>
</protein>
<evidence type="ECO:0000313" key="2">
    <source>
        <dbReference type="EMBL" id="KAJ9488807.1"/>
    </source>
</evidence>
<keyword evidence="3" id="KW-1185">Reference proteome</keyword>
<feature type="chain" id="PRO_5042611078" evidence="1">
    <location>
        <begin position="23"/>
        <end position="66"/>
    </location>
</feature>
<proteinExistence type="predicted"/>
<feature type="signal peptide" evidence="1">
    <location>
        <begin position="1"/>
        <end position="22"/>
    </location>
</feature>
<gene>
    <name evidence="2" type="ORF">VN97_g4474</name>
</gene>
<dbReference type="AlphaFoldDB" id="A0AAI9TK78"/>
<reference evidence="2" key="2">
    <citation type="journal article" date="2016" name="Fungal Biol.">
        <title>Ochratoxin A production by Penicillium thymicola.</title>
        <authorList>
            <person name="Nguyen H.D.T."/>
            <person name="McMullin D.R."/>
            <person name="Ponomareva E."/>
            <person name="Riley R."/>
            <person name="Pomraning K.R."/>
            <person name="Baker S.E."/>
            <person name="Seifert K.A."/>
        </authorList>
    </citation>
    <scope>NUCLEOTIDE SEQUENCE</scope>
    <source>
        <strain evidence="2">DAOM 180753</strain>
    </source>
</reference>
<keyword evidence="1" id="KW-0732">Signal</keyword>
<evidence type="ECO:0000256" key="1">
    <source>
        <dbReference type="SAM" id="SignalP"/>
    </source>
</evidence>